<proteinExistence type="predicted"/>
<dbReference type="InterPro" id="IPR001810">
    <property type="entry name" value="F-box_dom"/>
</dbReference>
<organism evidence="2 3">
    <name type="scientific">Urochloa decumbens</name>
    <dbReference type="NCBI Taxonomy" id="240449"/>
    <lineage>
        <taxon>Eukaryota</taxon>
        <taxon>Viridiplantae</taxon>
        <taxon>Streptophyta</taxon>
        <taxon>Embryophyta</taxon>
        <taxon>Tracheophyta</taxon>
        <taxon>Spermatophyta</taxon>
        <taxon>Magnoliopsida</taxon>
        <taxon>Liliopsida</taxon>
        <taxon>Poales</taxon>
        <taxon>Poaceae</taxon>
        <taxon>PACMAD clade</taxon>
        <taxon>Panicoideae</taxon>
        <taxon>Panicodae</taxon>
        <taxon>Paniceae</taxon>
        <taxon>Melinidinae</taxon>
        <taxon>Urochloa</taxon>
    </lineage>
</organism>
<feature type="domain" description="F-box" evidence="1">
    <location>
        <begin position="7"/>
        <end position="47"/>
    </location>
</feature>
<accession>A0ABC8XU94</accession>
<keyword evidence="3" id="KW-1185">Reference proteome</keyword>
<dbReference type="SMART" id="SM00256">
    <property type="entry name" value="FBOX"/>
    <property type="match status" value="1"/>
</dbReference>
<dbReference type="PANTHER" id="PTHR34591">
    <property type="entry name" value="OS03G0653100 PROTEIN-RELATED"/>
    <property type="match status" value="1"/>
</dbReference>
<dbReference type="SUPFAM" id="SSF81383">
    <property type="entry name" value="F-box domain"/>
    <property type="match status" value="1"/>
</dbReference>
<name>A0ABC8XU94_9POAL</name>
<dbReference type="EMBL" id="OZ075125">
    <property type="protein sequence ID" value="CAL4931153.1"/>
    <property type="molecule type" value="Genomic_DNA"/>
</dbReference>
<dbReference type="Proteomes" id="UP001497457">
    <property type="component" value="Chromosome 15b"/>
</dbReference>
<reference evidence="2" key="1">
    <citation type="submission" date="2024-10" db="EMBL/GenBank/DDBJ databases">
        <authorList>
            <person name="Ryan C."/>
        </authorList>
    </citation>
    <scope>NUCLEOTIDE SEQUENCE [LARGE SCALE GENOMIC DNA]</scope>
</reference>
<dbReference type="InterPro" id="IPR036047">
    <property type="entry name" value="F-box-like_dom_sf"/>
</dbReference>
<evidence type="ECO:0000313" key="3">
    <source>
        <dbReference type="Proteomes" id="UP001497457"/>
    </source>
</evidence>
<sequence length="456" mass="51864">MAIGRELTDDLIAQVLRRLPPRSLATSRGVCRAWRELVDARQLLRVDLLPRSVGGIFMNYLALNSPEFFSRPTMGPSISGDLEFIPGFSMVVDHCNGLLLIAGTSRGHDYVCNPATRGWAWLPPRPTLHMGEEFDQIKCLVYDPNVSPHYKVFLVPSLADDQPMSMLDPEMMQSEWPPSPFALQVFSSITECWEERSFVLEGGRLEERSFLSKGGRRVRAITDMKAYIGEKRSTCSAKMVLISISDAKYRLIPTPSDVELGHHDGCLSLGRSEKGVYCAFEHDCHGLRIFLLNESCGQAGWELKHLVDLTSFARKFHARGDSSQQHKGPWILQDINYYKYPYDNDNPKELVEDNFEWNSDDDNILNTDDMVEGHFQGYTGLLGFHPHKEIVFLNVSLRRAVAYHWNISKFQDLGNIFPKEYLEVAGHCAQIDTSFTYTPCWMDDFPESKLEAPIEN</sequence>
<gene>
    <name evidence="2" type="ORF">URODEC1_LOCUS26890</name>
</gene>
<dbReference type="PANTHER" id="PTHR34591:SF56">
    <property type="entry name" value="F-BOX DOMAIN-CONTAINING PROTEIN"/>
    <property type="match status" value="1"/>
</dbReference>
<protein>
    <recommendedName>
        <fullName evidence="1">F-box domain-containing protein</fullName>
    </recommendedName>
</protein>
<evidence type="ECO:0000313" key="2">
    <source>
        <dbReference type="EMBL" id="CAL4931153.1"/>
    </source>
</evidence>
<dbReference type="Gene3D" id="1.20.1280.50">
    <property type="match status" value="1"/>
</dbReference>
<dbReference type="Pfam" id="PF00646">
    <property type="entry name" value="F-box"/>
    <property type="match status" value="1"/>
</dbReference>
<evidence type="ECO:0000259" key="1">
    <source>
        <dbReference type="SMART" id="SM00256"/>
    </source>
</evidence>
<dbReference type="AlphaFoldDB" id="A0ABC8XU94"/>